<keyword evidence="4" id="KW-1185">Reference proteome</keyword>
<feature type="transmembrane region" description="Helical" evidence="2">
    <location>
        <begin position="107"/>
        <end position="127"/>
    </location>
</feature>
<name>A0AAE8N8T3_9PEZI</name>
<dbReference type="AlphaFoldDB" id="A0AAE8N8T3"/>
<protein>
    <submittedName>
        <fullName evidence="3">Uncharacterized protein</fullName>
    </submittedName>
</protein>
<feature type="compositionally biased region" description="Basic and acidic residues" evidence="1">
    <location>
        <begin position="1"/>
        <end position="10"/>
    </location>
</feature>
<evidence type="ECO:0000313" key="4">
    <source>
        <dbReference type="Proteomes" id="UP001187682"/>
    </source>
</evidence>
<comment type="caution">
    <text evidence="3">The sequence shown here is derived from an EMBL/GenBank/DDBJ whole genome shotgun (WGS) entry which is preliminary data.</text>
</comment>
<evidence type="ECO:0000313" key="3">
    <source>
        <dbReference type="EMBL" id="SPO07638.1"/>
    </source>
</evidence>
<proteinExistence type="predicted"/>
<keyword evidence="2" id="KW-1133">Transmembrane helix</keyword>
<feature type="transmembrane region" description="Helical" evidence="2">
    <location>
        <begin position="180"/>
        <end position="202"/>
    </location>
</feature>
<dbReference type="Proteomes" id="UP001187682">
    <property type="component" value="Unassembled WGS sequence"/>
</dbReference>
<sequence length="741" mass="82147">MIRGQRERGESISLPLSRPDTQSTYTPSYYNWPPQTDSTKTSSLGIYPPISRPVRHSVRGHRLRRFWSRTLALLLAPLTITGYFIFIWQYFLRDPGTIDYGTFDERWIFYSWFAVGVFGLSISRFGILGIEAAMLQDPFWQAKSAMVLFMHSGSTWAGAGGWIRCIVGTFRWKRSIAGRLWYLLSFITVALFIGLPISGLSLELADGYIHSSAAPMVIGHTWSDFNDRDELQAETRGSESWRTGSSVSLPGIGLAYTPSYLRRDQFSFLKTLPNSLPLDRGVPELFLAPQADAPINGEAWGLRLSYNCSIVESVSDLTILSRKSTLDWFKPSFITFPTLIDDPDLLGIEAKGSESKERMYVFNSSRLLDSRPTNVWAYGELGLSRGDPSAWDGTWRSNGSESNTWGWDGSFNAGVLEYVLWQVGFSNDFDQGFHSLTIGIEGKGNRSNVPVVDFNSSVDPSISGMDSPFKRGSDGTFGINESFFSPALPSNVREVAMINGEVRALADPIAVRCNHNSALGTAQVDAGTTSFSAFNPTPPPFFNETVMNSRTSPFGGTTEQILSSHYLDIFGSTNSPPPVSSANRIYYTSFVQPQMLLQSVQRAYAMDALQLMYDGLPTLSGAYVNGNLTSSRKGKVLQLGVMPPIIPVIWLSVWALVCLLMGLSYGFRRRWSASLDGYSLFRFGADFADEVGDLPSVEAFEECERLWDMPGFVGDSRAGESTGYISLVSREKVADRGKLYV</sequence>
<keyword evidence="2" id="KW-0812">Transmembrane</keyword>
<evidence type="ECO:0000256" key="2">
    <source>
        <dbReference type="SAM" id="Phobius"/>
    </source>
</evidence>
<reference evidence="3" key="1">
    <citation type="submission" date="2018-03" db="EMBL/GenBank/DDBJ databases">
        <authorList>
            <person name="Guldener U."/>
        </authorList>
    </citation>
    <scope>NUCLEOTIDE SEQUENCE</scope>
</reference>
<feature type="region of interest" description="Disordered" evidence="1">
    <location>
        <begin position="1"/>
        <end position="27"/>
    </location>
</feature>
<dbReference type="EMBL" id="ONZQ02000023">
    <property type="protein sequence ID" value="SPO07638.1"/>
    <property type="molecule type" value="Genomic_DNA"/>
</dbReference>
<evidence type="ECO:0000256" key="1">
    <source>
        <dbReference type="SAM" id="MobiDB-lite"/>
    </source>
</evidence>
<feature type="transmembrane region" description="Helical" evidence="2">
    <location>
        <begin position="71"/>
        <end position="92"/>
    </location>
</feature>
<keyword evidence="2" id="KW-0472">Membrane</keyword>
<organism evidence="3 4">
    <name type="scientific">Cephalotrichum gorgonifer</name>
    <dbReference type="NCBI Taxonomy" id="2041049"/>
    <lineage>
        <taxon>Eukaryota</taxon>
        <taxon>Fungi</taxon>
        <taxon>Dikarya</taxon>
        <taxon>Ascomycota</taxon>
        <taxon>Pezizomycotina</taxon>
        <taxon>Sordariomycetes</taxon>
        <taxon>Hypocreomycetidae</taxon>
        <taxon>Microascales</taxon>
        <taxon>Microascaceae</taxon>
        <taxon>Cephalotrichum</taxon>
    </lineage>
</organism>
<feature type="transmembrane region" description="Helical" evidence="2">
    <location>
        <begin position="645"/>
        <end position="667"/>
    </location>
</feature>
<gene>
    <name evidence="3" type="ORF">DNG_10333</name>
</gene>
<accession>A0AAE8N8T3</accession>